<protein>
    <submittedName>
        <fullName evidence="7">Uncharacterized protein</fullName>
    </submittedName>
</protein>
<feature type="transmembrane region" description="Helical" evidence="6">
    <location>
        <begin position="12"/>
        <end position="34"/>
    </location>
</feature>
<dbReference type="InterPro" id="IPR002797">
    <property type="entry name" value="Polysacc_synth"/>
</dbReference>
<feature type="transmembrane region" description="Helical" evidence="6">
    <location>
        <begin position="463"/>
        <end position="484"/>
    </location>
</feature>
<feature type="transmembrane region" description="Helical" evidence="6">
    <location>
        <begin position="300"/>
        <end position="324"/>
    </location>
</feature>
<organism evidence="7 8">
    <name type="scientific">Marine Group III euryarchaeote CG-Epi5</name>
    <dbReference type="NCBI Taxonomy" id="1888999"/>
    <lineage>
        <taxon>Archaea</taxon>
        <taxon>Methanobacteriati</taxon>
        <taxon>Thermoplasmatota</taxon>
        <taxon>Thermoplasmata</taxon>
        <taxon>Candidatus Thermoprofundales</taxon>
    </lineage>
</organism>
<feature type="transmembrane region" description="Helical" evidence="6">
    <location>
        <begin position="403"/>
        <end position="422"/>
    </location>
</feature>
<evidence type="ECO:0000256" key="4">
    <source>
        <dbReference type="ARBA" id="ARBA00022989"/>
    </source>
</evidence>
<keyword evidence="4 6" id="KW-1133">Transmembrane helix</keyword>
<feature type="transmembrane region" description="Helical" evidence="6">
    <location>
        <begin position="212"/>
        <end position="232"/>
    </location>
</feature>
<gene>
    <name evidence="7" type="ORF">BEU02_01035</name>
</gene>
<sequence length="513" mass="57303">MYSAVVMATSRKIALLFAAENINAIIGWIALLFVARKMGASAIGEFSFALSLVGSFTFIAFFGFKMAHVKRISEGLDLGKCIGTFLSIRFFLISLMLFIFILSYWFWTGFLGKEIYDIQTPGLLLTVVLYYIVFLLVGVMPATFSGLEQSARVAIPNIIGTTIRSFIFIAAALMGLGVIWLARAYLIGIIVIGILSFWYFRDFPISKPDSQTFNSYKVYALPVAAASIFGVLKQYSDKIFIGIFWTEYQVGLYFGVQRIALFIGTMALAIEGMLLPAISNLHANKKESEIKTLVHDAERYVALICIPLVAMTFVWSSEIILVFLSKEFLPASNILKILALVALVRVLNRPWSVALRGSDRPDLTSILSILSSILSIILMLVLVPKRIPQLGLENLFGLGGEGAAYAVLISEITVGLSLRILSYKYLEILPKSNFFVQLIVAIMVGLVMWQVQETITVDRWFELFFLSGLGGLLFLSILSMIGSFTQKDFNFFWNTLNPKSMKQYVGEELKRDR</sequence>
<evidence type="ECO:0000313" key="7">
    <source>
        <dbReference type="EMBL" id="OIR22593.1"/>
    </source>
</evidence>
<evidence type="ECO:0000256" key="1">
    <source>
        <dbReference type="ARBA" id="ARBA00004651"/>
    </source>
</evidence>
<feature type="transmembrane region" description="Helical" evidence="6">
    <location>
        <begin position="85"/>
        <end position="107"/>
    </location>
</feature>
<keyword evidence="3 6" id="KW-0812">Transmembrane</keyword>
<dbReference type="GO" id="GO:0005886">
    <property type="term" value="C:plasma membrane"/>
    <property type="evidence" value="ECO:0007669"/>
    <property type="project" value="UniProtKB-SubCell"/>
</dbReference>
<evidence type="ECO:0000256" key="3">
    <source>
        <dbReference type="ARBA" id="ARBA00022692"/>
    </source>
</evidence>
<dbReference type="Proteomes" id="UP000183686">
    <property type="component" value="Unassembled WGS sequence"/>
</dbReference>
<name>A0A1J5TNU0_9ARCH</name>
<proteinExistence type="predicted"/>
<evidence type="ECO:0000256" key="2">
    <source>
        <dbReference type="ARBA" id="ARBA00022475"/>
    </source>
</evidence>
<feature type="transmembrane region" description="Helical" evidence="6">
    <location>
        <begin position="252"/>
        <end position="279"/>
    </location>
</feature>
<keyword evidence="5 6" id="KW-0472">Membrane</keyword>
<feature type="transmembrane region" description="Helical" evidence="6">
    <location>
        <begin position="434"/>
        <end position="451"/>
    </location>
</feature>
<feature type="transmembrane region" description="Helical" evidence="6">
    <location>
        <begin position="154"/>
        <end position="174"/>
    </location>
</feature>
<comment type="subcellular location">
    <subcellularLocation>
        <location evidence="1">Cell membrane</location>
        <topology evidence="1">Multi-pass membrane protein</topology>
    </subcellularLocation>
</comment>
<feature type="transmembrane region" description="Helical" evidence="6">
    <location>
        <begin position="127"/>
        <end position="147"/>
    </location>
</feature>
<dbReference type="EMBL" id="MIYW01000002">
    <property type="protein sequence ID" value="OIR22593.1"/>
    <property type="molecule type" value="Genomic_DNA"/>
</dbReference>
<accession>A0A1J5TNU0</accession>
<dbReference type="PANTHER" id="PTHR30250:SF26">
    <property type="entry name" value="PSMA PROTEIN"/>
    <property type="match status" value="1"/>
</dbReference>
<reference evidence="7 8" key="1">
    <citation type="submission" date="2016-08" db="EMBL/GenBank/DDBJ databases">
        <title>New Insights into Marine Group III Euryarchaeota, from dark to light.</title>
        <authorList>
            <person name="Haro-Moreno J.M."/>
            <person name="Rodriguez-Valera F."/>
            <person name="Lopez-Garcia P."/>
            <person name="Moreira D."/>
            <person name="Martin-Cuadrado A.B."/>
        </authorList>
    </citation>
    <scope>NUCLEOTIDE SEQUENCE [LARGE SCALE GENOMIC DNA]</scope>
    <source>
        <strain evidence="7">CG-Epi5</strain>
    </source>
</reference>
<evidence type="ECO:0000313" key="8">
    <source>
        <dbReference type="Proteomes" id="UP000183686"/>
    </source>
</evidence>
<dbReference type="AlphaFoldDB" id="A0A1J5TNU0"/>
<dbReference type="InterPro" id="IPR050833">
    <property type="entry name" value="Poly_Biosynth_Transport"/>
</dbReference>
<feature type="transmembrane region" description="Helical" evidence="6">
    <location>
        <begin position="363"/>
        <end position="383"/>
    </location>
</feature>
<evidence type="ECO:0000256" key="6">
    <source>
        <dbReference type="SAM" id="Phobius"/>
    </source>
</evidence>
<keyword evidence="2" id="KW-1003">Cell membrane</keyword>
<dbReference type="Pfam" id="PF01943">
    <property type="entry name" value="Polysacc_synt"/>
    <property type="match status" value="1"/>
</dbReference>
<evidence type="ECO:0000256" key="5">
    <source>
        <dbReference type="ARBA" id="ARBA00023136"/>
    </source>
</evidence>
<feature type="transmembrane region" description="Helical" evidence="6">
    <location>
        <begin position="180"/>
        <end position="200"/>
    </location>
</feature>
<comment type="caution">
    <text evidence="7">The sequence shown here is derived from an EMBL/GenBank/DDBJ whole genome shotgun (WGS) entry which is preliminary data.</text>
</comment>
<feature type="transmembrane region" description="Helical" evidence="6">
    <location>
        <begin position="46"/>
        <end position="64"/>
    </location>
</feature>
<dbReference type="PANTHER" id="PTHR30250">
    <property type="entry name" value="PST FAMILY PREDICTED COLANIC ACID TRANSPORTER"/>
    <property type="match status" value="1"/>
</dbReference>